<proteinExistence type="predicted"/>
<dbReference type="Proteomes" id="UP000001628">
    <property type="component" value="Unassembled WGS sequence"/>
</dbReference>
<name>A0A0A0HVP2_PARBD</name>
<organism evidence="1 2">
    <name type="scientific">Paracoccidioides brasiliensis (strain Pb18)</name>
    <dbReference type="NCBI Taxonomy" id="502780"/>
    <lineage>
        <taxon>Eukaryota</taxon>
        <taxon>Fungi</taxon>
        <taxon>Dikarya</taxon>
        <taxon>Ascomycota</taxon>
        <taxon>Pezizomycotina</taxon>
        <taxon>Eurotiomycetes</taxon>
        <taxon>Eurotiomycetidae</taxon>
        <taxon>Onygenales</taxon>
        <taxon>Ajellomycetaceae</taxon>
        <taxon>Paracoccidioides</taxon>
    </lineage>
</organism>
<evidence type="ECO:0000313" key="1">
    <source>
        <dbReference type="EMBL" id="KGM92637.1"/>
    </source>
</evidence>
<dbReference type="HOGENOM" id="CLU_2558906_0_0_1"/>
<gene>
    <name evidence="1" type="ORF">PADG_11089</name>
</gene>
<keyword evidence="2" id="KW-1185">Reference proteome</keyword>
<protein>
    <submittedName>
        <fullName evidence="1">Uncharacterized protein</fullName>
    </submittedName>
</protein>
<reference evidence="1 2" key="1">
    <citation type="journal article" date="2011" name="PLoS Genet.">
        <title>Comparative genomic analysis of human fungal pathogens causing paracoccidioidomycosis.</title>
        <authorList>
            <person name="Desjardins C.A."/>
            <person name="Champion M.D."/>
            <person name="Holder J.W."/>
            <person name="Muszewska A."/>
            <person name="Goldberg J."/>
            <person name="Bailao A.M."/>
            <person name="Brigido M.M."/>
            <person name="Ferreira M.E."/>
            <person name="Garcia A.M."/>
            <person name="Grynberg M."/>
            <person name="Gujja S."/>
            <person name="Heiman D.I."/>
            <person name="Henn M.R."/>
            <person name="Kodira C.D."/>
            <person name="Leon-Narvaez H."/>
            <person name="Longo L.V."/>
            <person name="Ma L.J."/>
            <person name="Malavazi I."/>
            <person name="Matsuo A.L."/>
            <person name="Morais F.V."/>
            <person name="Pereira M."/>
            <person name="Rodriguez-Brito S."/>
            <person name="Sakthikumar S."/>
            <person name="Salem-Izacc S.M."/>
            <person name="Sykes S.M."/>
            <person name="Teixeira M.M."/>
            <person name="Vallejo M.C."/>
            <person name="Walter M.E."/>
            <person name="Yandava C."/>
            <person name="Young S."/>
            <person name="Zeng Q."/>
            <person name="Zucker J."/>
            <person name="Felipe M.S."/>
            <person name="Goldman G.H."/>
            <person name="Haas B.J."/>
            <person name="McEwen J.G."/>
            <person name="Nino-Vega G."/>
            <person name="Puccia R."/>
            <person name="San-Blas G."/>
            <person name="Soares C.M."/>
            <person name="Birren B.W."/>
            <person name="Cuomo C.A."/>
        </authorList>
    </citation>
    <scope>NUCLEOTIDE SEQUENCE [LARGE SCALE GENOMIC DNA]</scope>
    <source>
        <strain evidence="1 2">Pb18</strain>
    </source>
</reference>
<dbReference type="InParanoid" id="A0A0A0HVP2"/>
<sequence length="82" mass="9406">MSVVFSGQVFDADELSRPENQVCFWCVDRRQFQLRKAEAHCVNYRFLPEGNVGIAAATSAWGVQMVGLKRPSRMEDPELKWD</sequence>
<dbReference type="EMBL" id="KN275957">
    <property type="protein sequence ID" value="KGM92637.1"/>
    <property type="molecule type" value="Genomic_DNA"/>
</dbReference>
<dbReference type="RefSeq" id="XP_010756690.1">
    <property type="nucleotide sequence ID" value="XM_010758388.1"/>
</dbReference>
<evidence type="ECO:0000313" key="2">
    <source>
        <dbReference type="Proteomes" id="UP000001628"/>
    </source>
</evidence>
<accession>A0A0A0HVP2</accession>
<dbReference type="AlphaFoldDB" id="A0A0A0HVP2"/>
<dbReference type="GeneID" id="22586986"/>
<dbReference type="VEuPathDB" id="FungiDB:PADG_11089"/>
<dbReference type="KEGG" id="pbn:PADG_11089"/>